<dbReference type="EMBL" id="CBTJ020000057">
    <property type="protein sequence ID" value="CDI03491.1"/>
    <property type="molecule type" value="Genomic_DNA"/>
</dbReference>
<organism evidence="1 2">
    <name type="scientific">Candidatus Competibacter denitrificans Run_A_D11</name>
    <dbReference type="NCBI Taxonomy" id="1400863"/>
    <lineage>
        <taxon>Bacteria</taxon>
        <taxon>Pseudomonadati</taxon>
        <taxon>Pseudomonadota</taxon>
        <taxon>Gammaproteobacteria</taxon>
        <taxon>Candidatus Competibacteraceae</taxon>
        <taxon>Candidatus Competibacter</taxon>
    </lineage>
</organism>
<evidence type="ECO:0000313" key="2">
    <source>
        <dbReference type="Proteomes" id="UP000035760"/>
    </source>
</evidence>
<sequence length="150" mass="16247">MPLWVGQSAPRCVQGEPARSGANQTMKAGALVTGMDVFLAMKRLLIPNREAVTLAAFLAAPKDRYQTAAAPQRPKHRGGLLRWAVVGLRSADKKGRGCEINPVWNQESDVVRHEGIDAIRAGRIAKGTRQVAAYRASYNGLSSPILSTRE</sequence>
<evidence type="ECO:0000313" key="1">
    <source>
        <dbReference type="EMBL" id="CDI03491.1"/>
    </source>
</evidence>
<name>W6M6E4_9GAMM</name>
<reference evidence="1" key="2">
    <citation type="submission" date="2014-03" db="EMBL/GenBank/DDBJ databases">
        <title>Candidatus Competibacter-lineage genomes retrieved from metagenomes reveal functional metabolic diversity.</title>
        <authorList>
            <person name="McIlroy S.J."/>
            <person name="Albertsen M."/>
            <person name="Andresen E.K."/>
            <person name="Saunders A.M."/>
            <person name="Kristiansen R."/>
            <person name="Stokholm-Bjerregaard M."/>
            <person name="Nielsen K.L."/>
            <person name="Nielsen P.H."/>
        </authorList>
    </citation>
    <scope>NUCLEOTIDE SEQUENCE</scope>
    <source>
        <strain evidence="1">Run_A_D11</strain>
    </source>
</reference>
<dbReference type="AlphaFoldDB" id="W6M6E4"/>
<comment type="caution">
    <text evidence="1">The sequence shown here is derived from an EMBL/GenBank/DDBJ whole genome shotgun (WGS) entry which is preliminary data.</text>
</comment>
<dbReference type="Proteomes" id="UP000035760">
    <property type="component" value="Unassembled WGS sequence"/>
</dbReference>
<keyword evidence="2" id="KW-1185">Reference proteome</keyword>
<accession>W6M6E4</accession>
<proteinExistence type="predicted"/>
<gene>
    <name evidence="1" type="ORF">BN873_490100</name>
</gene>
<protein>
    <submittedName>
        <fullName evidence="1">Uncharacterized protein</fullName>
    </submittedName>
</protein>
<reference evidence="1" key="1">
    <citation type="submission" date="2013-07" db="EMBL/GenBank/DDBJ databases">
        <authorList>
            <person name="McIlroy S."/>
        </authorList>
    </citation>
    <scope>NUCLEOTIDE SEQUENCE [LARGE SCALE GENOMIC DNA]</scope>
    <source>
        <strain evidence="1">Run_A_D11</strain>
    </source>
</reference>